<dbReference type="AlphaFoldDB" id="A0A3B1CS01"/>
<evidence type="ECO:0000313" key="2">
    <source>
        <dbReference type="EMBL" id="VAX33386.1"/>
    </source>
</evidence>
<feature type="compositionally biased region" description="Polar residues" evidence="1">
    <location>
        <begin position="22"/>
        <end position="36"/>
    </location>
</feature>
<name>A0A3B1CS01_9ZZZZ</name>
<gene>
    <name evidence="2" type="ORF">MNBD_NITROSPINAE05-862</name>
</gene>
<sequence>MTAPSQTLSSHISIINKRNEGNKTSGKNSQGKSSVKGQGRNKPNRENSRKNENGSYRDPKKNNHPNRHRQNNDARGKGPSNSPSPTTSPATAKTQPGSGQKKVANLEPFDLFCAYHLGIGPNKQYKPANINEVANRFRQEPGVIRQALKEYGMDSASLLDKDFDMALAQLDIQVAPEGVDRLELAKTIYEDYLEAPYQKRDWKKILDEDRLENRKIFGG</sequence>
<organism evidence="2">
    <name type="scientific">hydrothermal vent metagenome</name>
    <dbReference type="NCBI Taxonomy" id="652676"/>
    <lineage>
        <taxon>unclassified sequences</taxon>
        <taxon>metagenomes</taxon>
        <taxon>ecological metagenomes</taxon>
    </lineage>
</organism>
<protein>
    <submittedName>
        <fullName evidence="2">Uncharacterized protein</fullName>
    </submittedName>
</protein>
<feature type="compositionally biased region" description="Polar residues" evidence="1">
    <location>
        <begin position="1"/>
        <end position="13"/>
    </location>
</feature>
<feature type="compositionally biased region" description="Low complexity" evidence="1">
    <location>
        <begin position="77"/>
        <end position="94"/>
    </location>
</feature>
<feature type="compositionally biased region" description="Basic and acidic residues" evidence="1">
    <location>
        <begin position="43"/>
        <end position="61"/>
    </location>
</feature>
<proteinExistence type="predicted"/>
<feature type="region of interest" description="Disordered" evidence="1">
    <location>
        <begin position="1"/>
        <end position="101"/>
    </location>
</feature>
<evidence type="ECO:0000256" key="1">
    <source>
        <dbReference type="SAM" id="MobiDB-lite"/>
    </source>
</evidence>
<accession>A0A3B1CS01</accession>
<reference evidence="2" key="1">
    <citation type="submission" date="2018-06" db="EMBL/GenBank/DDBJ databases">
        <authorList>
            <person name="Zhirakovskaya E."/>
        </authorList>
    </citation>
    <scope>NUCLEOTIDE SEQUENCE</scope>
</reference>
<dbReference type="EMBL" id="UOGG01000246">
    <property type="protein sequence ID" value="VAX33386.1"/>
    <property type="molecule type" value="Genomic_DNA"/>
</dbReference>